<evidence type="ECO:0000256" key="4">
    <source>
        <dbReference type="ARBA" id="ARBA00023163"/>
    </source>
</evidence>
<evidence type="ECO:0000259" key="5">
    <source>
        <dbReference type="PROSITE" id="PS50921"/>
    </source>
</evidence>
<gene>
    <name evidence="6" type="ORF">SAMN05444374_101244</name>
</gene>
<dbReference type="EMBL" id="FOJN01000001">
    <property type="protein sequence ID" value="SFA39070.1"/>
    <property type="molecule type" value="Genomic_DNA"/>
</dbReference>
<dbReference type="Gene3D" id="1.10.10.10">
    <property type="entry name" value="Winged helix-like DNA-binding domain superfamily/Winged helix DNA-binding domain"/>
    <property type="match status" value="1"/>
</dbReference>
<dbReference type="SMART" id="SM01012">
    <property type="entry name" value="ANTAR"/>
    <property type="match status" value="1"/>
</dbReference>
<accession>A0A1I0SHX6</accession>
<feature type="domain" description="ANTAR" evidence="5">
    <location>
        <begin position="175"/>
        <end position="236"/>
    </location>
</feature>
<keyword evidence="3" id="KW-0805">Transcription regulation</keyword>
<name>A0A1I0SHX6_9NOCA</name>
<dbReference type="Pfam" id="PF03861">
    <property type="entry name" value="ANTAR"/>
    <property type="match status" value="1"/>
</dbReference>
<dbReference type="InterPro" id="IPR011006">
    <property type="entry name" value="CheY-like_superfamily"/>
</dbReference>
<dbReference type="AlphaFoldDB" id="A0A1I0SHX6"/>
<dbReference type="GO" id="GO:0016301">
    <property type="term" value="F:kinase activity"/>
    <property type="evidence" value="ECO:0007669"/>
    <property type="project" value="UniProtKB-KW"/>
</dbReference>
<sequence length="251" mass="26933">MDTEGQAGPSLTPGRLGEILAALGGRIEDTDQVVELLQKAVDLAHDIIPGADSCGVTIDFDGSTYTATYTDLLTLKVDRHQYDAGAGPCLQASRTGESVVVDCTDRDDRWPDFTDAARAEGILSVLASPIRTLDGVIGSFNLYGLRDHAFDDIDTDVLEGITTTVGRAIGEHTRYSDAASAVRALREAMEQRAPIEQARGIMMAMDGVDAEAAFAALSDEAQRRGLRVRDVAAEFVQRTSTGRNDPDDRSE</sequence>
<dbReference type="GO" id="GO:0003723">
    <property type="term" value="F:RNA binding"/>
    <property type="evidence" value="ECO:0007669"/>
    <property type="project" value="InterPro"/>
</dbReference>
<evidence type="ECO:0000256" key="2">
    <source>
        <dbReference type="ARBA" id="ARBA00022777"/>
    </source>
</evidence>
<evidence type="ECO:0000313" key="7">
    <source>
        <dbReference type="Proteomes" id="UP000182054"/>
    </source>
</evidence>
<dbReference type="PROSITE" id="PS50921">
    <property type="entry name" value="ANTAR"/>
    <property type="match status" value="1"/>
</dbReference>
<dbReference type="InterPro" id="IPR036388">
    <property type="entry name" value="WH-like_DNA-bd_sf"/>
</dbReference>
<reference evidence="6 7" key="1">
    <citation type="submission" date="2016-10" db="EMBL/GenBank/DDBJ databases">
        <authorList>
            <person name="de Groot N.N."/>
        </authorList>
    </citation>
    <scope>NUCLEOTIDE SEQUENCE [LARGE SCALE GENOMIC DNA]</scope>
    <source>
        <strain evidence="6 7">DSM 44908</strain>
    </source>
</reference>
<dbReference type="PIRSF" id="PIRSF036625">
    <property type="entry name" value="GAF_ANTAR"/>
    <property type="match status" value="1"/>
</dbReference>
<dbReference type="GeneID" id="85484308"/>
<dbReference type="Pfam" id="PF13185">
    <property type="entry name" value="GAF_2"/>
    <property type="match status" value="1"/>
</dbReference>
<keyword evidence="1" id="KW-0808">Transferase</keyword>
<dbReference type="InterPro" id="IPR005561">
    <property type="entry name" value="ANTAR"/>
</dbReference>
<keyword evidence="2" id="KW-0418">Kinase</keyword>
<evidence type="ECO:0000256" key="1">
    <source>
        <dbReference type="ARBA" id="ARBA00022679"/>
    </source>
</evidence>
<protein>
    <submittedName>
        <fullName evidence="6">GAF domain-containing protein</fullName>
    </submittedName>
</protein>
<dbReference type="InterPro" id="IPR029016">
    <property type="entry name" value="GAF-like_dom_sf"/>
</dbReference>
<dbReference type="SUPFAM" id="SSF55781">
    <property type="entry name" value="GAF domain-like"/>
    <property type="match status" value="1"/>
</dbReference>
<keyword evidence="4" id="KW-0804">Transcription</keyword>
<dbReference type="Gene3D" id="3.30.450.40">
    <property type="match status" value="1"/>
</dbReference>
<dbReference type="RefSeq" id="WP_082894943.1">
    <property type="nucleotide sequence ID" value="NZ_FOJN01000001.1"/>
</dbReference>
<dbReference type="InterPro" id="IPR003018">
    <property type="entry name" value="GAF"/>
</dbReference>
<dbReference type="InterPro" id="IPR012074">
    <property type="entry name" value="GAF_ANTAR"/>
</dbReference>
<dbReference type="SUPFAM" id="SSF52172">
    <property type="entry name" value="CheY-like"/>
    <property type="match status" value="1"/>
</dbReference>
<dbReference type="OrthoDB" id="3683444at2"/>
<dbReference type="Proteomes" id="UP000182054">
    <property type="component" value="Unassembled WGS sequence"/>
</dbReference>
<dbReference type="SMART" id="SM00065">
    <property type="entry name" value="GAF"/>
    <property type="match status" value="1"/>
</dbReference>
<evidence type="ECO:0000256" key="3">
    <source>
        <dbReference type="ARBA" id="ARBA00023015"/>
    </source>
</evidence>
<evidence type="ECO:0000313" key="6">
    <source>
        <dbReference type="EMBL" id="SFA39070.1"/>
    </source>
</evidence>
<proteinExistence type="predicted"/>
<organism evidence="6 7">
    <name type="scientific">Rhodococcoides kroppenstedtii</name>
    <dbReference type="NCBI Taxonomy" id="293050"/>
    <lineage>
        <taxon>Bacteria</taxon>
        <taxon>Bacillati</taxon>
        <taxon>Actinomycetota</taxon>
        <taxon>Actinomycetes</taxon>
        <taxon>Mycobacteriales</taxon>
        <taxon>Nocardiaceae</taxon>
        <taxon>Rhodococcoides</taxon>
    </lineage>
</organism>